<evidence type="ECO:0000313" key="1">
    <source>
        <dbReference type="EMBL" id="ORX88081.1"/>
    </source>
</evidence>
<comment type="caution">
    <text evidence="1">The sequence shown here is derived from an EMBL/GenBank/DDBJ whole genome shotgun (WGS) entry which is preliminary data.</text>
</comment>
<reference evidence="1 2" key="1">
    <citation type="submission" date="2016-08" db="EMBL/GenBank/DDBJ databases">
        <title>A Parts List for Fungal Cellulosomes Revealed by Comparative Genomics.</title>
        <authorList>
            <consortium name="DOE Joint Genome Institute"/>
            <person name="Haitjema C.H."/>
            <person name="Gilmore S.P."/>
            <person name="Henske J.K."/>
            <person name="Solomon K.V."/>
            <person name="De Groot R."/>
            <person name="Kuo A."/>
            <person name="Mondo S.J."/>
            <person name="Salamov A.A."/>
            <person name="Labutti K."/>
            <person name="Zhao Z."/>
            <person name="Chiniquy J."/>
            <person name="Barry K."/>
            <person name="Brewer H.M."/>
            <person name="Purvine S.O."/>
            <person name="Wright A.T."/>
            <person name="Boxma B."/>
            <person name="Van Alen T."/>
            <person name="Hackstein J.H."/>
            <person name="Baker S.E."/>
            <person name="Grigoriev I.V."/>
            <person name="O'Malley M.A."/>
        </authorList>
    </citation>
    <scope>NUCLEOTIDE SEQUENCE [LARGE SCALE GENOMIC DNA]</scope>
    <source>
        <strain evidence="1 2">S4</strain>
    </source>
</reference>
<organism evidence="1 2">
    <name type="scientific">Anaeromyces robustus</name>
    <dbReference type="NCBI Taxonomy" id="1754192"/>
    <lineage>
        <taxon>Eukaryota</taxon>
        <taxon>Fungi</taxon>
        <taxon>Fungi incertae sedis</taxon>
        <taxon>Chytridiomycota</taxon>
        <taxon>Chytridiomycota incertae sedis</taxon>
        <taxon>Neocallimastigomycetes</taxon>
        <taxon>Neocallimastigales</taxon>
        <taxon>Neocallimastigaceae</taxon>
        <taxon>Anaeromyces</taxon>
    </lineage>
</organism>
<sequence length="117" mass="13944">MWRNGPFNAKNFMYIAEMQHSVLNYVLCKNLIRNQKAVKRSSRSISNEDWLKENNELIDAACFDEDAFEELLDVLEEESRVDLYDLILKRWDNANVFDAIHDDKVFIASFKKNTYDW</sequence>
<name>A0A1Y1XQN6_9FUNG</name>
<dbReference type="AlphaFoldDB" id="A0A1Y1XQN6"/>
<dbReference type="EMBL" id="MCFG01000002">
    <property type="protein sequence ID" value="ORX88081.1"/>
    <property type="molecule type" value="Genomic_DNA"/>
</dbReference>
<proteinExistence type="predicted"/>
<reference evidence="1 2" key="2">
    <citation type="submission" date="2016-08" db="EMBL/GenBank/DDBJ databases">
        <title>Pervasive Adenine N6-methylation of Active Genes in Fungi.</title>
        <authorList>
            <consortium name="DOE Joint Genome Institute"/>
            <person name="Mondo S.J."/>
            <person name="Dannebaum R.O."/>
            <person name="Kuo R.C."/>
            <person name="Labutti K."/>
            <person name="Haridas S."/>
            <person name="Kuo A."/>
            <person name="Salamov A."/>
            <person name="Ahrendt S.R."/>
            <person name="Lipzen A."/>
            <person name="Sullivan W."/>
            <person name="Andreopoulos W.B."/>
            <person name="Clum A."/>
            <person name="Lindquist E."/>
            <person name="Daum C."/>
            <person name="Ramamoorthy G.K."/>
            <person name="Gryganskyi A."/>
            <person name="Culley D."/>
            <person name="Magnuson J.K."/>
            <person name="James T.Y."/>
            <person name="O'Malley M.A."/>
            <person name="Stajich J.E."/>
            <person name="Spatafora J.W."/>
            <person name="Visel A."/>
            <person name="Grigoriev I.V."/>
        </authorList>
    </citation>
    <scope>NUCLEOTIDE SEQUENCE [LARGE SCALE GENOMIC DNA]</scope>
    <source>
        <strain evidence="1 2">S4</strain>
    </source>
</reference>
<gene>
    <name evidence="1" type="ORF">BCR32DRAFT_239599</name>
</gene>
<protein>
    <submittedName>
        <fullName evidence="1">Uncharacterized protein</fullName>
    </submittedName>
</protein>
<accession>A0A1Y1XQN6</accession>
<dbReference type="Proteomes" id="UP000193944">
    <property type="component" value="Unassembled WGS sequence"/>
</dbReference>
<evidence type="ECO:0000313" key="2">
    <source>
        <dbReference type="Proteomes" id="UP000193944"/>
    </source>
</evidence>
<keyword evidence="2" id="KW-1185">Reference proteome</keyword>